<accession>A0A1B1AD27</accession>
<name>A0A1B1AD27_9PROT</name>
<dbReference type="KEGG" id="cbot:ATE48_00275"/>
<reference evidence="1 2" key="1">
    <citation type="submission" date="2015-11" db="EMBL/GenBank/DDBJ databases">
        <title>Whole-Genome Sequence of Candidatus Oderbacter manganicum from the National Park Lower Oder Valley, Germany.</title>
        <authorList>
            <person name="Braun B."/>
            <person name="Liere K."/>
            <person name="Szewzyk U."/>
        </authorList>
    </citation>
    <scope>NUCLEOTIDE SEQUENCE [LARGE SCALE GENOMIC DNA]</scope>
    <source>
        <strain evidence="1 2">OTSz_A_272</strain>
    </source>
</reference>
<dbReference type="STRING" id="1759059.ATE48_00275"/>
<evidence type="ECO:0000313" key="1">
    <source>
        <dbReference type="EMBL" id="ANP44465.1"/>
    </source>
</evidence>
<dbReference type="AlphaFoldDB" id="A0A1B1AD27"/>
<dbReference type="InParanoid" id="A0A1B1AD27"/>
<protein>
    <submittedName>
        <fullName evidence="1">Uncharacterized protein</fullName>
    </submittedName>
</protein>
<gene>
    <name evidence="1" type="ORF">ATE48_00275</name>
</gene>
<dbReference type="EMBL" id="CP013244">
    <property type="protein sequence ID" value="ANP44465.1"/>
    <property type="molecule type" value="Genomic_DNA"/>
</dbReference>
<dbReference type="Proteomes" id="UP000092498">
    <property type="component" value="Chromosome"/>
</dbReference>
<organism evidence="1 2">
    <name type="scientific">Candidatus Viadribacter manganicus</name>
    <dbReference type="NCBI Taxonomy" id="1759059"/>
    <lineage>
        <taxon>Bacteria</taxon>
        <taxon>Pseudomonadati</taxon>
        <taxon>Pseudomonadota</taxon>
        <taxon>Alphaproteobacteria</taxon>
        <taxon>Hyphomonadales</taxon>
        <taxon>Hyphomonadaceae</taxon>
        <taxon>Candidatus Viadribacter</taxon>
    </lineage>
</organism>
<sequence>MRATVRLLQERATAGATGGATIGQNACADVRARAQCATADATGFATTESHAMPEGETACGSQLALSTVAAMSGAECGLIFNLWRAAMRLAQSEGVLQSGDGALHWNWCADAHALGHDCRSIPEGFELGAVRVEPLVRGNNSGRRLRVWRLPRSGHSGIEVLRLDWDEATAEPSPDGGLQVKMFERGLWEAALRERSARCKEV</sequence>
<proteinExistence type="predicted"/>
<evidence type="ECO:0000313" key="2">
    <source>
        <dbReference type="Proteomes" id="UP000092498"/>
    </source>
</evidence>
<keyword evidence="2" id="KW-1185">Reference proteome</keyword>